<reference evidence="1 2" key="1">
    <citation type="journal article" date="2015" name="Genome Biol.">
        <title>Comparative genomics of Steinernema reveals deeply conserved gene regulatory networks.</title>
        <authorList>
            <person name="Dillman A.R."/>
            <person name="Macchietto M."/>
            <person name="Porter C.F."/>
            <person name="Rogers A."/>
            <person name="Williams B."/>
            <person name="Antoshechkin I."/>
            <person name="Lee M.M."/>
            <person name="Goodwin Z."/>
            <person name="Lu X."/>
            <person name="Lewis E.E."/>
            <person name="Goodrich-Blair H."/>
            <person name="Stock S.P."/>
            <person name="Adams B.J."/>
            <person name="Sternberg P.W."/>
            <person name="Mortazavi A."/>
        </authorList>
    </citation>
    <scope>NUCLEOTIDE SEQUENCE [LARGE SCALE GENOMIC DNA]</scope>
    <source>
        <strain evidence="1 2">ALL</strain>
    </source>
</reference>
<dbReference type="AlphaFoldDB" id="A0A4U5MCJ2"/>
<comment type="caution">
    <text evidence="1">The sequence shown here is derived from an EMBL/GenBank/DDBJ whole genome shotgun (WGS) entry which is preliminary data.</text>
</comment>
<sequence length="68" mass="7916">MNSRDLQIKEFSKSNYPHRRTHLPPHILLPVDHQNGNIERVEKVHKSCPCADVTFVVEITRLTHDCVD</sequence>
<accession>A0A4U5MCJ2</accession>
<reference evidence="1 2" key="2">
    <citation type="journal article" date="2019" name="G3 (Bethesda)">
        <title>Hybrid Assembly of the Genome of the Entomopathogenic Nematode Steinernema carpocapsae Identifies the X-Chromosome.</title>
        <authorList>
            <person name="Serra L."/>
            <person name="Macchietto M."/>
            <person name="Macias-Munoz A."/>
            <person name="McGill C.J."/>
            <person name="Rodriguez I.M."/>
            <person name="Rodriguez B."/>
            <person name="Murad R."/>
            <person name="Mortazavi A."/>
        </authorList>
    </citation>
    <scope>NUCLEOTIDE SEQUENCE [LARGE SCALE GENOMIC DNA]</scope>
    <source>
        <strain evidence="1 2">ALL</strain>
    </source>
</reference>
<dbReference type="Proteomes" id="UP000298663">
    <property type="component" value="Unassembled WGS sequence"/>
</dbReference>
<name>A0A4U5MCJ2_STECR</name>
<evidence type="ECO:0000313" key="2">
    <source>
        <dbReference type="Proteomes" id="UP000298663"/>
    </source>
</evidence>
<keyword evidence="2" id="KW-1185">Reference proteome</keyword>
<organism evidence="1 2">
    <name type="scientific">Steinernema carpocapsae</name>
    <name type="common">Entomopathogenic nematode</name>
    <dbReference type="NCBI Taxonomy" id="34508"/>
    <lineage>
        <taxon>Eukaryota</taxon>
        <taxon>Metazoa</taxon>
        <taxon>Ecdysozoa</taxon>
        <taxon>Nematoda</taxon>
        <taxon>Chromadorea</taxon>
        <taxon>Rhabditida</taxon>
        <taxon>Tylenchina</taxon>
        <taxon>Panagrolaimomorpha</taxon>
        <taxon>Strongyloidoidea</taxon>
        <taxon>Steinernematidae</taxon>
        <taxon>Steinernema</taxon>
    </lineage>
</organism>
<protein>
    <submittedName>
        <fullName evidence="1">Uncharacterized protein</fullName>
    </submittedName>
</protein>
<dbReference type="EMBL" id="AZBU02000008">
    <property type="protein sequence ID" value="TKR66814.1"/>
    <property type="molecule type" value="Genomic_DNA"/>
</dbReference>
<evidence type="ECO:0000313" key="1">
    <source>
        <dbReference type="EMBL" id="TKR66814.1"/>
    </source>
</evidence>
<gene>
    <name evidence="1" type="ORF">L596_023051</name>
</gene>
<proteinExistence type="predicted"/>